<organism evidence="1 2">
    <name type="scientific">Ancylobacter pratisalsi</name>
    <dbReference type="NCBI Taxonomy" id="1745854"/>
    <lineage>
        <taxon>Bacteria</taxon>
        <taxon>Pseudomonadati</taxon>
        <taxon>Pseudomonadota</taxon>
        <taxon>Alphaproteobacteria</taxon>
        <taxon>Hyphomicrobiales</taxon>
        <taxon>Xanthobacteraceae</taxon>
        <taxon>Ancylobacter</taxon>
    </lineage>
</organism>
<gene>
    <name evidence="1" type="ORF">G3A50_21035</name>
</gene>
<dbReference type="EMBL" id="CP048630">
    <property type="protein sequence ID" value="QIB35917.1"/>
    <property type="molecule type" value="Genomic_DNA"/>
</dbReference>
<dbReference type="AlphaFoldDB" id="A0A6P1YQZ7"/>
<proteinExistence type="predicted"/>
<protein>
    <submittedName>
        <fullName evidence="1">Uncharacterized protein</fullName>
    </submittedName>
</protein>
<sequence>MKTLEERARALCAIDLQRRGIFGAELAARVDQFWPVLAAEIYPMHETVGEWPFTVTEIERLSEEYRRIIDPR</sequence>
<keyword evidence="2" id="KW-1185">Reference proteome</keyword>
<evidence type="ECO:0000313" key="1">
    <source>
        <dbReference type="EMBL" id="QIB35917.1"/>
    </source>
</evidence>
<dbReference type="Proteomes" id="UP000464751">
    <property type="component" value="Chromosome"/>
</dbReference>
<dbReference type="RefSeq" id="WP_163077056.1">
    <property type="nucleotide sequence ID" value="NZ_CP048630.1"/>
</dbReference>
<name>A0A6P1YQZ7_9HYPH</name>
<dbReference type="KEGG" id="apra:G3A50_21035"/>
<accession>A0A6P1YQZ7</accession>
<reference evidence="1 2" key="1">
    <citation type="submission" date="2020-02" db="EMBL/GenBank/DDBJ databases">
        <authorList>
            <person name="Li G."/>
        </authorList>
    </citation>
    <scope>NUCLEOTIDE SEQUENCE [LARGE SCALE GENOMIC DNA]</scope>
    <source>
        <strain evidence="1 2">DSM 102029</strain>
    </source>
</reference>
<evidence type="ECO:0000313" key="2">
    <source>
        <dbReference type="Proteomes" id="UP000464751"/>
    </source>
</evidence>